<dbReference type="PATRIC" id="fig|754477.3.peg.236"/>
<organism evidence="2 3">
    <name type="scientific">Methylophaga frappieri (strain ATCC BAA-2434 / DSM 25690 / JAM7)</name>
    <dbReference type="NCBI Taxonomy" id="754477"/>
    <lineage>
        <taxon>Bacteria</taxon>
        <taxon>Pseudomonadati</taxon>
        <taxon>Pseudomonadota</taxon>
        <taxon>Gammaproteobacteria</taxon>
        <taxon>Thiotrichales</taxon>
        <taxon>Piscirickettsiaceae</taxon>
        <taxon>Methylophaga</taxon>
    </lineage>
</organism>
<sequence precursor="true">MRYLIIGLLSWPSLLYAGAVSQLGEGDPLKLVYVEMQYLYRAGLEINQKYTNQNDPIQMMQCKGQYDFILTRARSMIGTAGQIKEPLLRDKVIDASWHAYACASCMKPVSNCDPVPENLEMIKNAILEQEEAEHANE</sequence>
<evidence type="ECO:0008006" key="4">
    <source>
        <dbReference type="Google" id="ProtNLM"/>
    </source>
</evidence>
<evidence type="ECO:0000256" key="1">
    <source>
        <dbReference type="SAM" id="SignalP"/>
    </source>
</evidence>
<protein>
    <recommendedName>
        <fullName evidence="4">Secreted protein</fullName>
    </recommendedName>
</protein>
<evidence type="ECO:0000313" key="3">
    <source>
        <dbReference type="Proteomes" id="UP000009145"/>
    </source>
</evidence>
<dbReference type="STRING" id="754477.Q7C_238"/>
<reference evidence="2" key="1">
    <citation type="journal article" date="2012" name="J. Bacteriol.">
        <title>Complete genome sequences of Methylophaga sp. strain JAM1 and Methylophaga sp. strain JAM7.</title>
        <authorList>
            <person name="Villeneuve C."/>
            <person name="Martineau C."/>
            <person name="Mauffrey F."/>
            <person name="Villemur R."/>
        </authorList>
    </citation>
    <scope>NUCLEOTIDE SEQUENCE [LARGE SCALE GENOMIC DNA]</scope>
    <source>
        <strain evidence="2">JAM7</strain>
    </source>
</reference>
<accession>I1YES4</accession>
<name>I1YES4_METFJ</name>
<dbReference type="HOGENOM" id="CLU_1883331_0_0_6"/>
<dbReference type="Proteomes" id="UP000009145">
    <property type="component" value="Chromosome"/>
</dbReference>
<feature type="chain" id="PRO_5003654582" description="Secreted protein" evidence="1">
    <location>
        <begin position="18"/>
        <end position="137"/>
    </location>
</feature>
<keyword evidence="3" id="KW-1185">Reference proteome</keyword>
<dbReference type="OrthoDB" id="5609430at2"/>
<dbReference type="KEGG" id="mec:Q7C_238"/>
<dbReference type="EMBL" id="CP003380">
    <property type="protein sequence ID" value="AFJ01417.1"/>
    <property type="molecule type" value="Genomic_DNA"/>
</dbReference>
<gene>
    <name evidence="2" type="ordered locus">Q7C_238</name>
</gene>
<proteinExistence type="predicted"/>
<dbReference type="RefSeq" id="WP_014702867.1">
    <property type="nucleotide sequence ID" value="NC_017856.1"/>
</dbReference>
<keyword evidence="1" id="KW-0732">Signal</keyword>
<evidence type="ECO:0000313" key="2">
    <source>
        <dbReference type="EMBL" id="AFJ01417.1"/>
    </source>
</evidence>
<feature type="signal peptide" evidence="1">
    <location>
        <begin position="1"/>
        <end position="17"/>
    </location>
</feature>
<dbReference type="AlphaFoldDB" id="I1YES4"/>